<feature type="domain" description="Transposase DDE" evidence="1">
    <location>
        <begin position="39"/>
        <end position="120"/>
    </location>
</feature>
<name>A0A2A5T7E2_9GAMM</name>
<protein>
    <submittedName>
        <fullName evidence="2">Mobile element protein</fullName>
    </submittedName>
</protein>
<accession>A0A2A5T7E2</accession>
<reference evidence="3" key="1">
    <citation type="submission" date="2017-04" db="EMBL/GenBank/DDBJ databases">
        <title>Genome evolution of the luminous symbionts of deep sea anglerfish.</title>
        <authorList>
            <person name="Hendry T.A."/>
        </authorList>
    </citation>
    <scope>NUCLEOTIDE SEQUENCE [LARGE SCALE GENOMIC DNA]</scope>
</reference>
<keyword evidence="3" id="KW-1185">Reference proteome</keyword>
<proteinExistence type="predicted"/>
<sequence>MFVATSTNKFPELVSYTRSFKLMQGVLALLCSYLTHRQARTTGIAFVDSSKLQVYHNLRIFKHQVFKGTAKRGKRTMGWFYGFKLHLIINDQGGIISVKVTTVNVQDKILCRQCLTSFGGVYMETKVISLIY</sequence>
<organism evidence="2 3">
    <name type="scientific">Candidatus Enterovibrio escicola</name>
    <dbReference type="NCBI Taxonomy" id="1927127"/>
    <lineage>
        <taxon>Bacteria</taxon>
        <taxon>Pseudomonadati</taxon>
        <taxon>Pseudomonadota</taxon>
        <taxon>Gammaproteobacteria</taxon>
        <taxon>Vibrionales</taxon>
        <taxon>Vibrionaceae</taxon>
        <taxon>Enterovibrio</taxon>
    </lineage>
</organism>
<evidence type="ECO:0000259" key="1">
    <source>
        <dbReference type="Pfam" id="PF13612"/>
    </source>
</evidence>
<dbReference type="EMBL" id="NBYY01000005">
    <property type="protein sequence ID" value="PCS24093.1"/>
    <property type="molecule type" value="Genomic_DNA"/>
</dbReference>
<dbReference type="InterPro" id="IPR025668">
    <property type="entry name" value="Tnp_DDE_dom"/>
</dbReference>
<dbReference type="Proteomes" id="UP000219020">
    <property type="component" value="Unassembled WGS sequence"/>
</dbReference>
<evidence type="ECO:0000313" key="3">
    <source>
        <dbReference type="Proteomes" id="UP000219020"/>
    </source>
</evidence>
<gene>
    <name evidence="2" type="ORF">BTN49_0224</name>
</gene>
<evidence type="ECO:0000313" key="2">
    <source>
        <dbReference type="EMBL" id="PCS24093.1"/>
    </source>
</evidence>
<dbReference type="AlphaFoldDB" id="A0A2A5T7E2"/>
<comment type="caution">
    <text evidence="2">The sequence shown here is derived from an EMBL/GenBank/DDBJ whole genome shotgun (WGS) entry which is preliminary data.</text>
</comment>
<dbReference type="Pfam" id="PF13612">
    <property type="entry name" value="DDE_Tnp_1_3"/>
    <property type="match status" value="1"/>
</dbReference>